<dbReference type="Gene3D" id="3.10.180.10">
    <property type="entry name" value="2,3-Dihydroxybiphenyl 1,2-Dioxygenase, domain 1"/>
    <property type="match status" value="1"/>
</dbReference>
<gene>
    <name evidence="2" type="ORF">VZ95_15185</name>
</gene>
<accession>A0A0F3IQL8</accession>
<dbReference type="PANTHER" id="PTHR35006:SF2">
    <property type="entry name" value="GLYOXALASE FAMILY PROTEIN (AFU_ORTHOLOGUE AFUA_5G14830)"/>
    <property type="match status" value="1"/>
</dbReference>
<dbReference type="Proteomes" id="UP000033774">
    <property type="component" value="Unassembled WGS sequence"/>
</dbReference>
<feature type="domain" description="VOC" evidence="1">
    <location>
        <begin position="1"/>
        <end position="122"/>
    </location>
</feature>
<dbReference type="AlphaFoldDB" id="A0A0F3IQL8"/>
<evidence type="ECO:0000313" key="2">
    <source>
        <dbReference type="EMBL" id="KJV08838.1"/>
    </source>
</evidence>
<evidence type="ECO:0000313" key="3">
    <source>
        <dbReference type="Proteomes" id="UP000033774"/>
    </source>
</evidence>
<dbReference type="CDD" id="cd07262">
    <property type="entry name" value="VOC_like"/>
    <property type="match status" value="1"/>
</dbReference>
<name>A0A0F3IQL8_9PROT</name>
<proteinExistence type="predicted"/>
<dbReference type="SUPFAM" id="SSF54593">
    <property type="entry name" value="Glyoxalase/Bleomycin resistance protein/Dihydroxybiphenyl dioxygenase"/>
    <property type="match status" value="1"/>
</dbReference>
<comment type="caution">
    <text evidence="2">The sequence shown here is derived from an EMBL/GenBank/DDBJ whole genome shotgun (WGS) entry which is preliminary data.</text>
</comment>
<evidence type="ECO:0000259" key="1">
    <source>
        <dbReference type="PROSITE" id="PS51819"/>
    </source>
</evidence>
<dbReference type="InterPro" id="IPR029068">
    <property type="entry name" value="Glyas_Bleomycin-R_OHBP_Dase"/>
</dbReference>
<dbReference type="InterPro" id="IPR004360">
    <property type="entry name" value="Glyas_Fos-R_dOase_dom"/>
</dbReference>
<dbReference type="PROSITE" id="PS51819">
    <property type="entry name" value="VOC"/>
    <property type="match status" value="1"/>
</dbReference>
<dbReference type="Pfam" id="PF00903">
    <property type="entry name" value="Glyoxalase"/>
    <property type="match status" value="1"/>
</dbReference>
<keyword evidence="3" id="KW-1185">Reference proteome</keyword>
<dbReference type="PANTHER" id="PTHR35006">
    <property type="entry name" value="GLYOXALASE FAMILY PROTEIN (AFU_ORTHOLOGUE AFUA_5G14830)"/>
    <property type="match status" value="1"/>
</dbReference>
<organism evidence="2 3">
    <name type="scientific">Elstera litoralis</name>
    <dbReference type="NCBI Taxonomy" id="552518"/>
    <lineage>
        <taxon>Bacteria</taxon>
        <taxon>Pseudomonadati</taxon>
        <taxon>Pseudomonadota</taxon>
        <taxon>Alphaproteobacteria</taxon>
        <taxon>Rhodospirillales</taxon>
        <taxon>Rhodospirillaceae</taxon>
        <taxon>Elstera</taxon>
    </lineage>
</organism>
<protein>
    <recommendedName>
        <fullName evidence="1">VOC domain-containing protein</fullName>
    </recommendedName>
</protein>
<dbReference type="RefSeq" id="WP_045776610.1">
    <property type="nucleotide sequence ID" value="NZ_LAJY01000434.1"/>
</dbReference>
<dbReference type="OrthoDB" id="9807407at2"/>
<reference evidence="2 3" key="1">
    <citation type="submission" date="2015-03" db="EMBL/GenBank/DDBJ databases">
        <title>Draft genome sequence of Elstera litoralis.</title>
        <authorList>
            <person name="Rahalkar M.C."/>
            <person name="Dhakephalkar P.K."/>
            <person name="Pore S.D."/>
            <person name="Arora P."/>
            <person name="Kapse N.G."/>
            <person name="Pandit P.S."/>
        </authorList>
    </citation>
    <scope>NUCLEOTIDE SEQUENCE [LARGE SCALE GENOMIC DNA]</scope>
    <source>
        <strain evidence="2 3">Dia-1</strain>
    </source>
</reference>
<dbReference type="InterPro" id="IPR037523">
    <property type="entry name" value="VOC_core"/>
</dbReference>
<sequence length="129" mass="14059">MLDHLSLGVRNLDHAKRFYEAMFAPLGYRCLRANETELAFGTDANWAFWLYPVEDGANLVGARTHVAVKAASRDSVIEAHRIGVAGGGLSAREPGPRPDISQAYFGAILRDPDGHTIEITHWDASLADA</sequence>
<dbReference type="EMBL" id="LAJY01000434">
    <property type="protein sequence ID" value="KJV08838.1"/>
    <property type="molecule type" value="Genomic_DNA"/>
</dbReference>